<dbReference type="GO" id="GO:0005524">
    <property type="term" value="F:ATP binding"/>
    <property type="evidence" value="ECO:0007669"/>
    <property type="project" value="UniProtKB-UniRule"/>
</dbReference>
<dbReference type="PROSITE" id="PS00107">
    <property type="entry name" value="PROTEIN_KINASE_ATP"/>
    <property type="match status" value="1"/>
</dbReference>
<dbReference type="Gene3D" id="1.10.510.10">
    <property type="entry name" value="Transferase(Phosphotransferase) domain 1"/>
    <property type="match status" value="1"/>
</dbReference>
<dbReference type="PROSITE" id="PS00108">
    <property type="entry name" value="PROTEIN_KINASE_ST"/>
    <property type="match status" value="1"/>
</dbReference>
<dbReference type="InterPro" id="IPR000719">
    <property type="entry name" value="Prot_kinase_dom"/>
</dbReference>
<evidence type="ECO:0000256" key="3">
    <source>
        <dbReference type="ARBA" id="ARBA00022741"/>
    </source>
</evidence>
<dbReference type="InterPro" id="IPR051175">
    <property type="entry name" value="CLK_kinases"/>
</dbReference>
<evidence type="ECO:0000256" key="4">
    <source>
        <dbReference type="ARBA" id="ARBA00022777"/>
    </source>
</evidence>
<dbReference type="InterPro" id="IPR017441">
    <property type="entry name" value="Protein_kinase_ATP_BS"/>
</dbReference>
<dbReference type="PANTHER" id="PTHR45646:SF11">
    <property type="entry name" value="SERINE_THREONINE-PROTEIN KINASE DOA"/>
    <property type="match status" value="1"/>
</dbReference>
<feature type="compositionally biased region" description="Basic and acidic residues" evidence="8">
    <location>
        <begin position="1"/>
        <end position="17"/>
    </location>
</feature>
<dbReference type="Gene3D" id="3.30.200.20">
    <property type="entry name" value="Phosphorylase Kinase, domain 1"/>
    <property type="match status" value="1"/>
</dbReference>
<dbReference type="SMART" id="SM00220">
    <property type="entry name" value="S_TKc"/>
    <property type="match status" value="1"/>
</dbReference>
<keyword evidence="5 6" id="KW-0067">ATP-binding</keyword>
<sequence>MIESSRHKQERRSRRDAAGSSSKKLQQQLPHSHLPLLQQEQQPPPAAQQAARKSLKKQNKDSSRDEITHFSWQPGMWLSDRYRVLAKLGDGTFGRVLRCADVRLQTQVAIKVVRDVSRYTAAAQIEADILREVNRKDRRRESRCVSLLDAFMHHQKHMCLVFECLGKSLYDVLAENKYRGFYMEDIVQVAKQGLTALAFMRDCKLAHTDLKPENILLQGEEMYETRPPRPSEEDDNSVPYLRPDSMQVKIIDFGSATFEDDYHSSLINTRQYRAPEVILDIGWDMASDMWSLGCILMELYTGDVLFRTHEHLEHLAMMERIVEPFPVEMLQKAQRGAGKGYLATDSRGSVRLKWPEGAASQGSLDRVKNCVPLESLVLPQDRLLADFVRFILQINPKKRPEPEEALRHPIFSVPKWGR</sequence>
<dbReference type="Proteomes" id="UP000515125">
    <property type="component" value="Unplaced"/>
</dbReference>
<dbReference type="PANTHER" id="PTHR45646">
    <property type="entry name" value="SERINE/THREONINE-PROTEIN KINASE DOA-RELATED"/>
    <property type="match status" value="1"/>
</dbReference>
<evidence type="ECO:0000256" key="5">
    <source>
        <dbReference type="ARBA" id="ARBA00022840"/>
    </source>
</evidence>
<evidence type="ECO:0000256" key="8">
    <source>
        <dbReference type="SAM" id="MobiDB-lite"/>
    </source>
</evidence>
<reference evidence="11" key="1">
    <citation type="submission" date="2025-08" db="UniProtKB">
        <authorList>
            <consortium name="RefSeq"/>
        </authorList>
    </citation>
    <scope>IDENTIFICATION</scope>
</reference>
<keyword evidence="3 6" id="KW-0547">Nucleotide-binding</keyword>
<dbReference type="PROSITE" id="PS50011">
    <property type="entry name" value="PROTEIN_KINASE_DOM"/>
    <property type="match status" value="1"/>
</dbReference>
<dbReference type="SUPFAM" id="SSF56112">
    <property type="entry name" value="Protein kinase-like (PK-like)"/>
    <property type="match status" value="1"/>
</dbReference>
<protein>
    <submittedName>
        <fullName evidence="11">Serine/threonine-protein kinase AFC1</fullName>
    </submittedName>
</protein>
<keyword evidence="10" id="KW-1185">Reference proteome</keyword>
<evidence type="ECO:0000313" key="10">
    <source>
        <dbReference type="Proteomes" id="UP000515125"/>
    </source>
</evidence>
<name>A0A6P6RX97_9EIME</name>
<dbReference type="GeneID" id="34620713"/>
<accession>A0A6P6RX97</accession>
<evidence type="ECO:0000313" key="11">
    <source>
        <dbReference type="RefSeq" id="XP_026191745.1"/>
    </source>
</evidence>
<dbReference type="OrthoDB" id="283111at2759"/>
<dbReference type="GO" id="GO:0005634">
    <property type="term" value="C:nucleus"/>
    <property type="evidence" value="ECO:0007669"/>
    <property type="project" value="TreeGrafter"/>
</dbReference>
<feature type="domain" description="Protein kinase" evidence="9">
    <location>
        <begin position="82"/>
        <end position="411"/>
    </location>
</feature>
<dbReference type="CDD" id="cd14134">
    <property type="entry name" value="PKc_CLK"/>
    <property type="match status" value="1"/>
</dbReference>
<dbReference type="Pfam" id="PF00069">
    <property type="entry name" value="Pkinase"/>
    <property type="match status" value="1"/>
</dbReference>
<feature type="binding site" evidence="6">
    <location>
        <position position="111"/>
    </location>
    <ligand>
        <name>ATP</name>
        <dbReference type="ChEBI" id="CHEBI:30616"/>
    </ligand>
</feature>
<evidence type="ECO:0000256" key="1">
    <source>
        <dbReference type="ARBA" id="ARBA00022527"/>
    </source>
</evidence>
<dbReference type="AlphaFoldDB" id="A0A6P6RX97"/>
<dbReference type="InterPro" id="IPR008271">
    <property type="entry name" value="Ser/Thr_kinase_AS"/>
</dbReference>
<keyword evidence="1 7" id="KW-0723">Serine/threonine-protein kinase</keyword>
<evidence type="ECO:0000256" key="7">
    <source>
        <dbReference type="RuleBase" id="RU000304"/>
    </source>
</evidence>
<proteinExistence type="inferred from homology"/>
<dbReference type="InterPro" id="IPR011009">
    <property type="entry name" value="Kinase-like_dom_sf"/>
</dbReference>
<evidence type="ECO:0000256" key="6">
    <source>
        <dbReference type="PROSITE-ProRule" id="PRU10141"/>
    </source>
</evidence>
<gene>
    <name evidence="11" type="primary">LOC34620713</name>
</gene>
<feature type="compositionally biased region" description="Low complexity" evidence="8">
    <location>
        <begin position="18"/>
        <end position="51"/>
    </location>
</feature>
<organism evidence="10 11">
    <name type="scientific">Cyclospora cayetanensis</name>
    <dbReference type="NCBI Taxonomy" id="88456"/>
    <lineage>
        <taxon>Eukaryota</taxon>
        <taxon>Sar</taxon>
        <taxon>Alveolata</taxon>
        <taxon>Apicomplexa</taxon>
        <taxon>Conoidasida</taxon>
        <taxon>Coccidia</taxon>
        <taxon>Eucoccidiorida</taxon>
        <taxon>Eimeriorina</taxon>
        <taxon>Eimeriidae</taxon>
        <taxon>Cyclospora</taxon>
    </lineage>
</organism>
<keyword evidence="2" id="KW-0808">Transferase</keyword>
<comment type="similarity">
    <text evidence="7">Belongs to the protein kinase superfamily.</text>
</comment>
<feature type="region of interest" description="Disordered" evidence="8">
    <location>
        <begin position="1"/>
        <end position="66"/>
    </location>
</feature>
<evidence type="ECO:0000256" key="2">
    <source>
        <dbReference type="ARBA" id="ARBA00022679"/>
    </source>
</evidence>
<dbReference type="GO" id="GO:0004674">
    <property type="term" value="F:protein serine/threonine kinase activity"/>
    <property type="evidence" value="ECO:0007669"/>
    <property type="project" value="UniProtKB-KW"/>
</dbReference>
<keyword evidence="4 11" id="KW-0418">Kinase</keyword>
<dbReference type="RefSeq" id="XP_026191745.1">
    <property type="nucleotide sequence ID" value="XM_026335960.1"/>
</dbReference>
<evidence type="ECO:0000259" key="9">
    <source>
        <dbReference type="PROSITE" id="PS50011"/>
    </source>
</evidence>